<dbReference type="AlphaFoldDB" id="A0A5B8Z5A6"/>
<feature type="transmembrane region" description="Helical" evidence="1">
    <location>
        <begin position="26"/>
        <end position="46"/>
    </location>
</feature>
<proteinExistence type="predicted"/>
<organism evidence="2 3">
    <name type="scientific">Cytobacillus dafuensis</name>
    <name type="common">Bacillus dafuensis</name>
    <dbReference type="NCBI Taxonomy" id="1742359"/>
    <lineage>
        <taxon>Bacteria</taxon>
        <taxon>Bacillati</taxon>
        <taxon>Bacillota</taxon>
        <taxon>Bacilli</taxon>
        <taxon>Bacillales</taxon>
        <taxon>Bacillaceae</taxon>
        <taxon>Cytobacillus</taxon>
    </lineage>
</organism>
<dbReference type="Proteomes" id="UP000321555">
    <property type="component" value="Chromosome"/>
</dbReference>
<evidence type="ECO:0000313" key="3">
    <source>
        <dbReference type="Proteomes" id="UP000321555"/>
    </source>
</evidence>
<dbReference type="RefSeq" id="WP_057776605.1">
    <property type="nucleotide sequence ID" value="NZ_CP042593.1"/>
</dbReference>
<accession>A0A5B8Z5A6</accession>
<protein>
    <submittedName>
        <fullName evidence="2">Uncharacterized protein</fullName>
    </submittedName>
</protein>
<reference evidence="3" key="1">
    <citation type="submission" date="2019-08" db="EMBL/GenBank/DDBJ databases">
        <authorList>
            <person name="Zheng X."/>
        </authorList>
    </citation>
    <scope>NUCLEOTIDE SEQUENCE [LARGE SCALE GENOMIC DNA]</scope>
    <source>
        <strain evidence="3">FJAT-25496</strain>
    </source>
</reference>
<dbReference type="EMBL" id="CP042593">
    <property type="protein sequence ID" value="QED48067.1"/>
    <property type="molecule type" value="Genomic_DNA"/>
</dbReference>
<keyword evidence="1" id="KW-1133">Transmembrane helix</keyword>
<keyword evidence="1" id="KW-0472">Membrane</keyword>
<name>A0A5B8Z5A6_CYTDA</name>
<keyword evidence="1" id="KW-0812">Transmembrane</keyword>
<evidence type="ECO:0000256" key="1">
    <source>
        <dbReference type="SAM" id="Phobius"/>
    </source>
</evidence>
<sequence length="77" mass="8513">MFFLVLSAMIISIIVGTALLIGGKMLFGIMAFVIAGILFLFILVYYGKRKHRKKKFDCTPDCDCGPDLDCECGPDCD</sequence>
<keyword evidence="3" id="KW-1185">Reference proteome</keyword>
<gene>
    <name evidence="2" type="ORF">FSZ17_12915</name>
</gene>
<dbReference type="KEGG" id="bda:FSZ17_12915"/>
<dbReference type="OrthoDB" id="9972969at2"/>
<evidence type="ECO:0000313" key="2">
    <source>
        <dbReference type="EMBL" id="QED48067.1"/>
    </source>
</evidence>